<dbReference type="RefSeq" id="WP_222847033.1">
    <property type="nucleotide sequence ID" value="NZ_CAAHFG010000001.1"/>
</dbReference>
<protein>
    <submittedName>
        <fullName evidence="1">Uncharacterized protein</fullName>
    </submittedName>
</protein>
<gene>
    <name evidence="1" type="ORF">PDESU_00687</name>
</gene>
<accession>A0A6C2TXY9</accession>
<name>A0A6C2TXY9_PONDE</name>
<proteinExistence type="predicted"/>
<evidence type="ECO:0000313" key="1">
    <source>
        <dbReference type="EMBL" id="VGO12136.1"/>
    </source>
</evidence>
<dbReference type="EMBL" id="CAAHFG010000001">
    <property type="protein sequence ID" value="VGO12136.1"/>
    <property type="molecule type" value="Genomic_DNA"/>
</dbReference>
<organism evidence="1 2">
    <name type="scientific">Pontiella desulfatans</name>
    <dbReference type="NCBI Taxonomy" id="2750659"/>
    <lineage>
        <taxon>Bacteria</taxon>
        <taxon>Pseudomonadati</taxon>
        <taxon>Kiritimatiellota</taxon>
        <taxon>Kiritimatiellia</taxon>
        <taxon>Kiritimatiellales</taxon>
        <taxon>Pontiellaceae</taxon>
        <taxon>Pontiella</taxon>
    </lineage>
</organism>
<reference evidence="1 2" key="1">
    <citation type="submission" date="2019-04" db="EMBL/GenBank/DDBJ databases">
        <authorList>
            <person name="Van Vliet M D."/>
        </authorList>
    </citation>
    <scope>NUCLEOTIDE SEQUENCE [LARGE SCALE GENOMIC DNA]</scope>
    <source>
        <strain evidence="1 2">F1</strain>
    </source>
</reference>
<dbReference type="Proteomes" id="UP000366872">
    <property type="component" value="Unassembled WGS sequence"/>
</dbReference>
<sequence>MTTTINMEIDETTANIYTAAPAEDRNRLSVLWGVLIREYQAAPSSLGKLMDEIGNKAEERGLTAEELESILHAG</sequence>
<keyword evidence="2" id="KW-1185">Reference proteome</keyword>
<evidence type="ECO:0000313" key="2">
    <source>
        <dbReference type="Proteomes" id="UP000366872"/>
    </source>
</evidence>
<dbReference type="AlphaFoldDB" id="A0A6C2TXY9"/>